<reference evidence="2" key="1">
    <citation type="submission" date="2009-07" db="EMBL/GenBank/DDBJ databases">
        <title>Complete sequence of Geobacter sp. M21.</title>
        <authorList>
            <consortium name="US DOE Joint Genome Institute"/>
            <person name="Lucas S."/>
            <person name="Copeland A."/>
            <person name="Lapidus A."/>
            <person name="Glavina del Rio T."/>
            <person name="Dalin E."/>
            <person name="Tice H."/>
            <person name="Bruce D."/>
            <person name="Goodwin L."/>
            <person name="Pitluck S."/>
            <person name="Saunders E."/>
            <person name="Brettin T."/>
            <person name="Detter J.C."/>
            <person name="Han C."/>
            <person name="Larimer F."/>
            <person name="Land M."/>
            <person name="Hauser L."/>
            <person name="Kyrpides N."/>
            <person name="Ovchinnikova G."/>
            <person name="Lovley D."/>
        </authorList>
    </citation>
    <scope>NUCLEOTIDE SEQUENCE [LARGE SCALE GENOMIC DNA]</scope>
    <source>
        <strain evidence="2">M21</strain>
    </source>
</reference>
<keyword evidence="1" id="KW-0812">Transmembrane</keyword>
<keyword evidence="1" id="KW-1133">Transmembrane helix</keyword>
<gene>
    <name evidence="2" type="ordered locus">GM21_1344</name>
</gene>
<evidence type="ECO:0000313" key="2">
    <source>
        <dbReference type="EMBL" id="ACT17403.1"/>
    </source>
</evidence>
<dbReference type="STRING" id="443144.GM21_1344"/>
<protein>
    <submittedName>
        <fullName evidence="2">Uncharacterized protein</fullName>
    </submittedName>
</protein>
<accession>C6E4A5</accession>
<feature type="transmembrane region" description="Helical" evidence="1">
    <location>
        <begin position="16"/>
        <end position="37"/>
    </location>
</feature>
<organism evidence="2">
    <name type="scientific">Geobacter sp. (strain M21)</name>
    <dbReference type="NCBI Taxonomy" id="443144"/>
    <lineage>
        <taxon>Bacteria</taxon>
        <taxon>Pseudomonadati</taxon>
        <taxon>Thermodesulfobacteriota</taxon>
        <taxon>Desulfuromonadia</taxon>
        <taxon>Geobacterales</taxon>
        <taxon>Geobacteraceae</taxon>
        <taxon>Geobacter</taxon>
    </lineage>
</organism>
<dbReference type="AlphaFoldDB" id="C6E4A5"/>
<evidence type="ECO:0000256" key="1">
    <source>
        <dbReference type="SAM" id="Phobius"/>
    </source>
</evidence>
<dbReference type="HOGENOM" id="CLU_2734289_0_0_7"/>
<dbReference type="EMBL" id="CP001661">
    <property type="protein sequence ID" value="ACT17403.1"/>
    <property type="molecule type" value="Genomic_DNA"/>
</dbReference>
<keyword evidence="1" id="KW-0472">Membrane</keyword>
<proteinExistence type="predicted"/>
<dbReference type="KEGG" id="gem:GM21_1344"/>
<sequence length="75" mass="8005">MEKDGMNNGMRKGLSYFGSALKVSLGAGVALGGAYLLSRVGEKQDTESSLSRLEQMLSELAATQEPEKAVGKRKK</sequence>
<name>C6E4A5_GEOSM</name>